<evidence type="ECO:0000256" key="6">
    <source>
        <dbReference type="PROSITE-ProRule" id="PRU00169"/>
    </source>
</evidence>
<keyword evidence="5 9" id="KW-0418">Kinase</keyword>
<dbReference type="Proteomes" id="UP000039865">
    <property type="component" value="Unassembled WGS sequence"/>
</dbReference>
<reference evidence="9 10" key="1">
    <citation type="submission" date="2014-06" db="EMBL/GenBank/DDBJ databases">
        <authorList>
            <person name="Swart Estienne"/>
        </authorList>
    </citation>
    <scope>NUCLEOTIDE SEQUENCE [LARGE SCALE GENOMIC DNA]</scope>
    <source>
        <strain evidence="9 10">130c</strain>
    </source>
</reference>
<evidence type="ECO:0000256" key="4">
    <source>
        <dbReference type="ARBA" id="ARBA00022679"/>
    </source>
</evidence>
<dbReference type="SMART" id="SM00387">
    <property type="entry name" value="HATPase_c"/>
    <property type="match status" value="1"/>
</dbReference>
<dbReference type="PROSITE" id="PS50110">
    <property type="entry name" value="RESPONSE_REGULATORY"/>
    <property type="match status" value="1"/>
</dbReference>
<dbReference type="SMART" id="SM00388">
    <property type="entry name" value="HisKA"/>
    <property type="match status" value="1"/>
</dbReference>
<feature type="modified residue" description="4-aspartylphosphate" evidence="6">
    <location>
        <position position="671"/>
    </location>
</feature>
<dbReference type="InterPro" id="IPR003661">
    <property type="entry name" value="HisK_dim/P_dom"/>
</dbReference>
<dbReference type="OrthoDB" id="298677at2759"/>
<evidence type="ECO:0000256" key="1">
    <source>
        <dbReference type="ARBA" id="ARBA00000085"/>
    </source>
</evidence>
<evidence type="ECO:0000313" key="10">
    <source>
        <dbReference type="Proteomes" id="UP000039865"/>
    </source>
</evidence>
<name>A0A077ZXM2_STYLE</name>
<evidence type="ECO:0000256" key="5">
    <source>
        <dbReference type="ARBA" id="ARBA00022777"/>
    </source>
</evidence>
<evidence type="ECO:0000259" key="7">
    <source>
        <dbReference type="PROSITE" id="PS50109"/>
    </source>
</evidence>
<dbReference type="InterPro" id="IPR005467">
    <property type="entry name" value="His_kinase_dom"/>
</dbReference>
<dbReference type="InterPro" id="IPR036097">
    <property type="entry name" value="HisK_dim/P_sf"/>
</dbReference>
<dbReference type="PANTHER" id="PTHR43047:SF72">
    <property type="entry name" value="OSMOSENSING HISTIDINE PROTEIN KINASE SLN1"/>
    <property type="match status" value="1"/>
</dbReference>
<dbReference type="PROSITE" id="PS50109">
    <property type="entry name" value="HIS_KIN"/>
    <property type="match status" value="1"/>
</dbReference>
<sequence length="741" mass="85595">MGLLIICSFTVEDLQNQSFHFKFTIPFAMLMLELFYSQKKIQSKTLMSTLSLNLYIDWKVQLINQSFFWFYYLARSYWLLVKRFCFWHPNIFCIQFFKFENLGKAVVSSNKLVQEKWEKTLQVIPEGVLIMDKPTNKINYYNSELKAIIGSDYLEQSEDQEQLISSLLKQYKIQDTSESLYEGQTIDGLNDDGQVLRQGKNLTFFNQQKMSLWDYLTQFIVSTAHELRTPLNSIIPMSENLRPYIQGEAGQNILKVIINSTIHLSLIIEDALDMSRIENNKFEINYSLFNLKNTIDEVIDIMKFQADLKGLKIISNIDASLPQTVYTDEKRYKQVLFNLIGNAMKFTLKGSITVKVTLIQADFIQTKVIDTGIGISTPDLKKLFCQFGKLTSPNKLNQCGMGLGLSISKQIIEQLGGQISVKSQVCKGSSFKFTIKLESQQSELTRMNAERYELNDSNGGVQFHLSNRSSQICQLEQEVQDEIELWDIPETIDDDDNKTQNLLQAEPAENRPNKENRIIKIIYQHYNQTLAQFNMNNYNSSQGKLLISVNDKYQSPLLLPIQVNRFQRAVPSPQFIQRKNLLRFEKIDRRPSAGKNMKNGNSLNQKMRILIVDDQVYNILVLELLLKNLLSDQAFEIDKVLNGQEAIEKILEKNNSNNKSKANHYNAIFLDIQMPIMDGISTIKEIRKLQVLGNISMDNTLVYALTASTKQEFTMMYGEQQFDGYVEKPIKLEYLKKILKK</sequence>
<comment type="catalytic activity">
    <reaction evidence="1">
        <text>ATP + protein L-histidine = ADP + protein N-phospho-L-histidine.</text>
        <dbReference type="EC" id="2.7.13.3"/>
    </reaction>
</comment>
<dbReference type="Gene3D" id="3.40.50.2300">
    <property type="match status" value="1"/>
</dbReference>
<evidence type="ECO:0000313" key="9">
    <source>
        <dbReference type="EMBL" id="CDW74661.1"/>
    </source>
</evidence>
<dbReference type="PANTHER" id="PTHR43047">
    <property type="entry name" value="TWO-COMPONENT HISTIDINE PROTEIN KINASE"/>
    <property type="match status" value="1"/>
</dbReference>
<dbReference type="CDD" id="cd00082">
    <property type="entry name" value="HisKA"/>
    <property type="match status" value="1"/>
</dbReference>
<dbReference type="Pfam" id="PF00512">
    <property type="entry name" value="HisKA"/>
    <property type="match status" value="1"/>
</dbReference>
<dbReference type="GO" id="GO:0005886">
    <property type="term" value="C:plasma membrane"/>
    <property type="evidence" value="ECO:0007669"/>
    <property type="project" value="TreeGrafter"/>
</dbReference>
<organism evidence="9 10">
    <name type="scientific">Stylonychia lemnae</name>
    <name type="common">Ciliate</name>
    <dbReference type="NCBI Taxonomy" id="5949"/>
    <lineage>
        <taxon>Eukaryota</taxon>
        <taxon>Sar</taxon>
        <taxon>Alveolata</taxon>
        <taxon>Ciliophora</taxon>
        <taxon>Intramacronucleata</taxon>
        <taxon>Spirotrichea</taxon>
        <taxon>Stichotrichia</taxon>
        <taxon>Sporadotrichida</taxon>
        <taxon>Oxytrichidae</taxon>
        <taxon>Stylonychinae</taxon>
        <taxon>Stylonychia</taxon>
    </lineage>
</organism>
<keyword evidence="4" id="KW-0808">Transferase</keyword>
<dbReference type="CDD" id="cd17546">
    <property type="entry name" value="REC_hyHK_CKI1_RcsC-like"/>
    <property type="match status" value="1"/>
</dbReference>
<dbReference type="GO" id="GO:0009927">
    <property type="term" value="F:histidine phosphotransfer kinase activity"/>
    <property type="evidence" value="ECO:0007669"/>
    <property type="project" value="TreeGrafter"/>
</dbReference>
<accession>A0A077ZXM2</accession>
<dbReference type="InterPro" id="IPR001789">
    <property type="entry name" value="Sig_transdc_resp-reg_receiver"/>
</dbReference>
<dbReference type="InterPro" id="IPR004358">
    <property type="entry name" value="Sig_transdc_His_kin-like_C"/>
</dbReference>
<dbReference type="PRINTS" id="PR00344">
    <property type="entry name" value="BCTRLSENSOR"/>
</dbReference>
<dbReference type="OMA" id="KECCKLI"/>
<feature type="domain" description="Histidine kinase" evidence="7">
    <location>
        <begin position="222"/>
        <end position="439"/>
    </location>
</feature>
<evidence type="ECO:0000256" key="2">
    <source>
        <dbReference type="ARBA" id="ARBA00012438"/>
    </source>
</evidence>
<dbReference type="SUPFAM" id="SSF52172">
    <property type="entry name" value="CheY-like"/>
    <property type="match status" value="1"/>
</dbReference>
<dbReference type="InterPro" id="IPR036890">
    <property type="entry name" value="HATPase_C_sf"/>
</dbReference>
<dbReference type="Pfam" id="PF02518">
    <property type="entry name" value="HATPase_c"/>
    <property type="match status" value="1"/>
</dbReference>
<feature type="domain" description="Response regulatory" evidence="8">
    <location>
        <begin position="608"/>
        <end position="741"/>
    </location>
</feature>
<dbReference type="Pfam" id="PF00072">
    <property type="entry name" value="Response_reg"/>
    <property type="match status" value="1"/>
</dbReference>
<dbReference type="InterPro" id="IPR003594">
    <property type="entry name" value="HATPase_dom"/>
</dbReference>
<keyword evidence="10" id="KW-1185">Reference proteome</keyword>
<dbReference type="EMBL" id="CCKQ01003536">
    <property type="protein sequence ID" value="CDW74661.1"/>
    <property type="molecule type" value="Genomic_DNA"/>
</dbReference>
<dbReference type="SMART" id="SM00448">
    <property type="entry name" value="REC"/>
    <property type="match status" value="1"/>
</dbReference>
<dbReference type="FunFam" id="3.30.565.10:FF:000010">
    <property type="entry name" value="Sensor histidine kinase RcsC"/>
    <property type="match status" value="1"/>
</dbReference>
<dbReference type="Gene3D" id="1.10.287.130">
    <property type="match status" value="1"/>
</dbReference>
<proteinExistence type="predicted"/>
<dbReference type="SUPFAM" id="SSF47384">
    <property type="entry name" value="Homodimeric domain of signal transducing histidine kinase"/>
    <property type="match status" value="1"/>
</dbReference>
<dbReference type="GO" id="GO:0000155">
    <property type="term" value="F:phosphorelay sensor kinase activity"/>
    <property type="evidence" value="ECO:0007669"/>
    <property type="project" value="InterPro"/>
</dbReference>
<keyword evidence="3 6" id="KW-0597">Phosphoprotein</keyword>
<dbReference type="EC" id="2.7.13.3" evidence="2"/>
<dbReference type="AlphaFoldDB" id="A0A077ZXM2"/>
<gene>
    <name evidence="9" type="primary">Contig2346.g2526</name>
    <name evidence="9" type="ORF">STYLEM_3643</name>
</gene>
<protein>
    <recommendedName>
        <fullName evidence="2">histidine kinase</fullName>
        <ecNumber evidence="2">2.7.13.3</ecNumber>
    </recommendedName>
</protein>
<dbReference type="SUPFAM" id="SSF55874">
    <property type="entry name" value="ATPase domain of HSP90 chaperone/DNA topoisomerase II/histidine kinase"/>
    <property type="match status" value="1"/>
</dbReference>
<evidence type="ECO:0000259" key="8">
    <source>
        <dbReference type="PROSITE" id="PS50110"/>
    </source>
</evidence>
<evidence type="ECO:0000256" key="3">
    <source>
        <dbReference type="ARBA" id="ARBA00022553"/>
    </source>
</evidence>
<dbReference type="InterPro" id="IPR011006">
    <property type="entry name" value="CheY-like_superfamily"/>
</dbReference>
<dbReference type="InParanoid" id="A0A077ZXM2"/>
<dbReference type="Gene3D" id="3.30.565.10">
    <property type="entry name" value="Histidine kinase-like ATPase, C-terminal domain"/>
    <property type="match status" value="1"/>
</dbReference>